<gene>
    <name evidence="1" type="ORF">KO493_14335</name>
</gene>
<sequence>MKFLNTVFVLVVFTIFNPRMVAQNKVQTEIDSVSYAIGMDIAKNVKTSFDAFNNDLFIQGFLNVMDSTHVKFTDEEGVNIIKSYFQRKKKNETAKLDEAAKKNNELGIAFLEKNKIKKGVKTTESGLQYLVLKEGTGVKPVKESKVKVHYHGTLIDGTVFDSSVDRGAPIEFVVSQVIKGWTEGLQLMPEGAKYRFFIPQDLAYGANPRPGGPIKPYETLIFDVELLAVK</sequence>
<evidence type="ECO:0000313" key="2">
    <source>
        <dbReference type="Proteomes" id="UP001647509"/>
    </source>
</evidence>
<keyword evidence="1" id="KW-0413">Isomerase</keyword>
<organism evidence="1 2">
    <name type="scientific">Pseudotamlana agarivorans</name>
    <dbReference type="NCBI Taxonomy" id="481183"/>
    <lineage>
        <taxon>Bacteria</taxon>
        <taxon>Pseudomonadati</taxon>
        <taxon>Bacteroidota</taxon>
        <taxon>Flavobacteriia</taxon>
        <taxon>Flavobacteriales</taxon>
        <taxon>Flavobacteriaceae</taxon>
        <taxon>Pseudotamlana</taxon>
    </lineage>
</organism>
<dbReference type="EMBL" id="JAHKPD010000023">
    <property type="protein sequence ID" value="MBU2951874.1"/>
    <property type="molecule type" value="Genomic_DNA"/>
</dbReference>
<reference evidence="1" key="1">
    <citation type="submission" date="2021-05" db="EMBL/GenBank/DDBJ databases">
        <title>Draft genomes of bacteria isolated from model marine particles.</title>
        <authorList>
            <person name="Datta M.S."/>
            <person name="Schwartzman J.A."/>
            <person name="Enke T.N."/>
            <person name="Saavedra J."/>
            <person name="Cermak N."/>
            <person name="Cordero O.X."/>
        </authorList>
    </citation>
    <scope>NUCLEOTIDE SEQUENCE</scope>
    <source>
        <strain evidence="1">I2M19</strain>
    </source>
</reference>
<name>A0ACC5UC94_9FLAO</name>
<dbReference type="Proteomes" id="UP001647509">
    <property type="component" value="Unassembled WGS sequence"/>
</dbReference>
<evidence type="ECO:0000313" key="1">
    <source>
        <dbReference type="EMBL" id="MBU2951874.1"/>
    </source>
</evidence>
<accession>A0ACC5UC94</accession>
<comment type="caution">
    <text evidence="1">The sequence shown here is derived from an EMBL/GenBank/DDBJ whole genome shotgun (WGS) entry which is preliminary data.</text>
</comment>
<keyword evidence="2" id="KW-1185">Reference proteome</keyword>
<protein>
    <submittedName>
        <fullName evidence="1">FKBP-type peptidyl-prolyl cis-trans isomerase</fullName>
    </submittedName>
</protein>
<proteinExistence type="predicted"/>